<evidence type="ECO:0000256" key="2">
    <source>
        <dbReference type="SAM" id="Phobius"/>
    </source>
</evidence>
<feature type="transmembrane region" description="Helical" evidence="2">
    <location>
        <begin position="103"/>
        <end position="125"/>
    </location>
</feature>
<feature type="transmembrane region" description="Helical" evidence="2">
    <location>
        <begin position="132"/>
        <end position="150"/>
    </location>
</feature>
<proteinExistence type="predicted"/>
<dbReference type="RefSeq" id="WP_151844773.1">
    <property type="nucleotide sequence ID" value="NZ_WBZJ01000003.1"/>
</dbReference>
<feature type="transmembrane region" description="Helical" evidence="2">
    <location>
        <begin position="181"/>
        <end position="198"/>
    </location>
</feature>
<feature type="transmembrane region" description="Helical" evidence="2">
    <location>
        <begin position="218"/>
        <end position="235"/>
    </location>
</feature>
<comment type="caution">
    <text evidence="3">The sequence shown here is derived from an EMBL/GenBank/DDBJ whole genome shotgun (WGS) entry which is preliminary data.</text>
</comment>
<reference evidence="3 4" key="1">
    <citation type="submission" date="2019-10" db="EMBL/GenBank/DDBJ databases">
        <title>Corynebacterium sp novel species isolated from the respiratory tract of Marmot.</title>
        <authorList>
            <person name="Zhang G."/>
        </authorList>
    </citation>
    <scope>NUCLEOTIDE SEQUENCE [LARGE SCALE GENOMIC DNA]</scope>
    <source>
        <strain evidence="3 4">336</strain>
    </source>
</reference>
<feature type="transmembrane region" description="Helical" evidence="2">
    <location>
        <begin position="156"/>
        <end position="174"/>
    </location>
</feature>
<gene>
    <name evidence="3" type="ORF">F8377_08315</name>
</gene>
<keyword evidence="4" id="KW-1185">Reference proteome</keyword>
<keyword evidence="2" id="KW-0472">Membrane</keyword>
<feature type="region of interest" description="Disordered" evidence="1">
    <location>
        <begin position="246"/>
        <end position="270"/>
    </location>
</feature>
<evidence type="ECO:0000313" key="3">
    <source>
        <dbReference type="EMBL" id="KAB3520027.1"/>
    </source>
</evidence>
<feature type="transmembrane region" description="Helical" evidence="2">
    <location>
        <begin position="42"/>
        <end position="62"/>
    </location>
</feature>
<name>A0ABQ6VCT1_9CORY</name>
<feature type="transmembrane region" description="Helical" evidence="2">
    <location>
        <begin position="74"/>
        <end position="97"/>
    </location>
</feature>
<evidence type="ECO:0000256" key="1">
    <source>
        <dbReference type="SAM" id="MobiDB-lite"/>
    </source>
</evidence>
<keyword evidence="2" id="KW-0812">Transmembrane</keyword>
<keyword evidence="2" id="KW-1133">Transmembrane helix</keyword>
<dbReference type="Proteomes" id="UP000436181">
    <property type="component" value="Unassembled WGS sequence"/>
</dbReference>
<protein>
    <submittedName>
        <fullName evidence="3">ECF transporter S component</fullName>
    </submittedName>
</protein>
<sequence>MPAWAKAVLTLAVLCVVATWSYLVITQPTDSQWESLADSHSSTIALVGFLVPAILALIVIVPRLPVRTLGLMPVALALNIILGQVIGTMGLPVPLYLDSIGTVLVGSLAGPAAGMTTGILSSLIWGTFNPTVVPFAAAYAFVGIAAGLLRKLFLSAWWKVALVSLVVGFITALLSAPVASFIFGGTAGTGTGLLVSFYRSLGFDTITAVFLQSWTSDPIDKLIVFTIVWLVIRALPQRARRTFAPEAKAGAGASANAETNAEAPATAPRP</sequence>
<dbReference type="Gene3D" id="1.10.1760.20">
    <property type="match status" value="1"/>
</dbReference>
<organism evidence="3 4">
    <name type="scientific">Corynebacterium zhongnanshanii</name>
    <dbReference type="NCBI Taxonomy" id="2768834"/>
    <lineage>
        <taxon>Bacteria</taxon>
        <taxon>Bacillati</taxon>
        <taxon>Actinomycetota</taxon>
        <taxon>Actinomycetes</taxon>
        <taxon>Mycobacteriales</taxon>
        <taxon>Corynebacteriaceae</taxon>
        <taxon>Corynebacterium</taxon>
    </lineage>
</organism>
<accession>A0ABQ6VCT1</accession>
<evidence type="ECO:0000313" key="4">
    <source>
        <dbReference type="Proteomes" id="UP000436181"/>
    </source>
</evidence>
<dbReference type="EMBL" id="WBZJ01000003">
    <property type="protein sequence ID" value="KAB3520027.1"/>
    <property type="molecule type" value="Genomic_DNA"/>
</dbReference>